<feature type="non-terminal residue" evidence="2">
    <location>
        <position position="1"/>
    </location>
</feature>
<dbReference type="SUPFAM" id="SSF47336">
    <property type="entry name" value="ACP-like"/>
    <property type="match status" value="1"/>
</dbReference>
<dbReference type="Pfam" id="PF00550">
    <property type="entry name" value="PP-binding"/>
    <property type="match status" value="1"/>
</dbReference>
<accession>A0A836K4E7</accession>
<dbReference type="EMBL" id="JAANIB010001392">
    <property type="protein sequence ID" value="KAG5343946.1"/>
    <property type="molecule type" value="Genomic_DNA"/>
</dbReference>
<name>A0A836K4E7_9HYME</name>
<keyword evidence="3" id="KW-1185">Reference proteome</keyword>
<protein>
    <submittedName>
        <fullName evidence="2">FAS synthase</fullName>
    </submittedName>
</protein>
<evidence type="ECO:0000313" key="3">
    <source>
        <dbReference type="Proteomes" id="UP000670152"/>
    </source>
</evidence>
<dbReference type="Proteomes" id="UP000670152">
    <property type="component" value="Unassembled WGS sequence"/>
</dbReference>
<feature type="non-terminal residue" evidence="2">
    <location>
        <position position="160"/>
    </location>
</feature>
<dbReference type="Gene3D" id="1.10.1200.10">
    <property type="entry name" value="ACP-like"/>
    <property type="match status" value="1"/>
</dbReference>
<dbReference type="AlphaFoldDB" id="A0A836K4E7"/>
<proteinExistence type="predicted"/>
<dbReference type="PROSITE" id="PS50075">
    <property type="entry name" value="CARRIER"/>
    <property type="match status" value="1"/>
</dbReference>
<gene>
    <name evidence="2" type="primary">Fasn_2</name>
    <name evidence="2" type="ORF">G6Z77_0000093</name>
</gene>
<dbReference type="InterPro" id="IPR036736">
    <property type="entry name" value="ACP-like_sf"/>
</dbReference>
<comment type="caution">
    <text evidence="2">The sequence shown here is derived from an EMBL/GenBank/DDBJ whole genome shotgun (WGS) entry which is preliminary data.</text>
</comment>
<evidence type="ECO:0000313" key="2">
    <source>
        <dbReference type="EMBL" id="KAG5343946.1"/>
    </source>
</evidence>
<evidence type="ECO:0000259" key="1">
    <source>
        <dbReference type="PROSITE" id="PS50075"/>
    </source>
</evidence>
<sequence length="160" mass="18017">PNSSLAELGMDSMMAVEVKQTLEREFDIFVTVQEIRNLTFAKLIKMSISNIGDNDVDDEKKFDVEKSEVLKILVGMILKNEDFVSPTDFSTNRQSTTEVFLVPGIDGCGSIFKTIIPRIKFSTSLLHYKTNNINSTNMILETTNQLTNVCNNHISNFILC</sequence>
<feature type="domain" description="Carrier" evidence="1">
    <location>
        <begin position="1"/>
        <end position="52"/>
    </location>
</feature>
<dbReference type="OrthoDB" id="329835at2759"/>
<organism evidence="2 3">
    <name type="scientific">Acromyrmex heyeri</name>
    <dbReference type="NCBI Taxonomy" id="230685"/>
    <lineage>
        <taxon>Eukaryota</taxon>
        <taxon>Metazoa</taxon>
        <taxon>Ecdysozoa</taxon>
        <taxon>Arthropoda</taxon>
        <taxon>Hexapoda</taxon>
        <taxon>Insecta</taxon>
        <taxon>Pterygota</taxon>
        <taxon>Neoptera</taxon>
        <taxon>Endopterygota</taxon>
        <taxon>Hymenoptera</taxon>
        <taxon>Apocrita</taxon>
        <taxon>Aculeata</taxon>
        <taxon>Formicoidea</taxon>
        <taxon>Formicidae</taxon>
        <taxon>Myrmicinae</taxon>
        <taxon>Acromyrmex</taxon>
    </lineage>
</organism>
<dbReference type="InterPro" id="IPR009081">
    <property type="entry name" value="PP-bd_ACP"/>
</dbReference>
<reference evidence="2 3" key="1">
    <citation type="submission" date="2020-02" db="EMBL/GenBank/DDBJ databases">
        <title>Relaxed selection underlies rapid genomic changes in the transitions from sociality to social parasitism in ants.</title>
        <authorList>
            <person name="Bi X."/>
        </authorList>
    </citation>
    <scope>NUCLEOTIDE SEQUENCE [LARGE SCALE GENOMIC DNA]</scope>
    <source>
        <strain evidence="2">BGI-DK2014b</strain>
        <tissue evidence="2">Whole body</tissue>
    </source>
</reference>